<comment type="caution">
    <text evidence="1">The sequence shown here is derived from an EMBL/GenBank/DDBJ whole genome shotgun (WGS) entry which is preliminary data.</text>
</comment>
<keyword evidence="2" id="KW-1185">Reference proteome</keyword>
<sequence>MARALSRFTIEPDSEGYLLSIEDDDGNSTEFTATVEQLDLIAEAIDEHLSTADDLDDYDDDEDADEE</sequence>
<evidence type="ECO:0000313" key="2">
    <source>
        <dbReference type="Proteomes" id="UP000734218"/>
    </source>
</evidence>
<evidence type="ECO:0008006" key="3">
    <source>
        <dbReference type="Google" id="ProtNLM"/>
    </source>
</evidence>
<dbReference type="EMBL" id="JAATJE010000002">
    <property type="protein sequence ID" value="NJC34795.1"/>
    <property type="molecule type" value="Genomic_DNA"/>
</dbReference>
<dbReference type="Proteomes" id="UP000734218">
    <property type="component" value="Unassembled WGS sequence"/>
</dbReference>
<dbReference type="RefSeq" id="WP_167955112.1">
    <property type="nucleotide sequence ID" value="NZ_JAATJE010000002.1"/>
</dbReference>
<accession>A0ABX0XNE3</accession>
<name>A0ABX0XNE3_9SPHN</name>
<proteinExistence type="predicted"/>
<reference evidence="1 2" key="1">
    <citation type="submission" date="2020-03" db="EMBL/GenBank/DDBJ databases">
        <title>Genomic Encyclopedia of Type Strains, Phase IV (KMG-IV): sequencing the most valuable type-strain genomes for metagenomic binning, comparative biology and taxonomic classification.</title>
        <authorList>
            <person name="Goeker M."/>
        </authorList>
    </citation>
    <scope>NUCLEOTIDE SEQUENCE [LARGE SCALE GENOMIC DNA]</scope>
    <source>
        <strain evidence="1 2">DSM 27651</strain>
    </source>
</reference>
<evidence type="ECO:0000313" key="1">
    <source>
        <dbReference type="EMBL" id="NJC34795.1"/>
    </source>
</evidence>
<gene>
    <name evidence="1" type="ORF">GGR88_002309</name>
</gene>
<protein>
    <recommendedName>
        <fullName evidence="3">DUF1292 domain-containing protein</fullName>
    </recommendedName>
</protein>
<organism evidence="1 2">
    <name type="scientific">Sphingomonas jejuensis</name>
    <dbReference type="NCBI Taxonomy" id="904715"/>
    <lineage>
        <taxon>Bacteria</taxon>
        <taxon>Pseudomonadati</taxon>
        <taxon>Pseudomonadota</taxon>
        <taxon>Alphaproteobacteria</taxon>
        <taxon>Sphingomonadales</taxon>
        <taxon>Sphingomonadaceae</taxon>
        <taxon>Sphingomonas</taxon>
    </lineage>
</organism>